<dbReference type="Proteomes" id="UP000289738">
    <property type="component" value="Chromosome A07"/>
</dbReference>
<keyword evidence="2" id="KW-1185">Reference proteome</keyword>
<sequence length="75" mass="8434">MSIQLLEKVQGAVFAEANSQHVYVSYSEITTLALCGYSKIVHEFMCSMKNYISVVTPTLNGSIRSHDNNTLWHLI</sequence>
<organism evidence="1 2">
    <name type="scientific">Arachis hypogaea</name>
    <name type="common">Peanut</name>
    <dbReference type="NCBI Taxonomy" id="3818"/>
    <lineage>
        <taxon>Eukaryota</taxon>
        <taxon>Viridiplantae</taxon>
        <taxon>Streptophyta</taxon>
        <taxon>Embryophyta</taxon>
        <taxon>Tracheophyta</taxon>
        <taxon>Spermatophyta</taxon>
        <taxon>Magnoliopsida</taxon>
        <taxon>eudicotyledons</taxon>
        <taxon>Gunneridae</taxon>
        <taxon>Pentapetalae</taxon>
        <taxon>rosids</taxon>
        <taxon>fabids</taxon>
        <taxon>Fabales</taxon>
        <taxon>Fabaceae</taxon>
        <taxon>Papilionoideae</taxon>
        <taxon>50 kb inversion clade</taxon>
        <taxon>dalbergioids sensu lato</taxon>
        <taxon>Dalbergieae</taxon>
        <taxon>Pterocarpus clade</taxon>
        <taxon>Arachis</taxon>
    </lineage>
</organism>
<dbReference type="AlphaFoldDB" id="A0A445CB99"/>
<protein>
    <submittedName>
        <fullName evidence="1">Uncharacterized protein</fullName>
    </submittedName>
</protein>
<dbReference type="EMBL" id="SDMP01000007">
    <property type="protein sequence ID" value="RYR48208.1"/>
    <property type="molecule type" value="Genomic_DNA"/>
</dbReference>
<accession>A0A445CB99</accession>
<gene>
    <name evidence="1" type="ORF">Ahy_A07g034218</name>
</gene>
<comment type="caution">
    <text evidence="1">The sequence shown here is derived from an EMBL/GenBank/DDBJ whole genome shotgun (WGS) entry which is preliminary data.</text>
</comment>
<reference evidence="1 2" key="1">
    <citation type="submission" date="2019-01" db="EMBL/GenBank/DDBJ databases">
        <title>Sequencing of cultivated peanut Arachis hypogaea provides insights into genome evolution and oil improvement.</title>
        <authorList>
            <person name="Chen X."/>
        </authorList>
    </citation>
    <scope>NUCLEOTIDE SEQUENCE [LARGE SCALE GENOMIC DNA]</scope>
    <source>
        <strain evidence="2">cv. Fuhuasheng</strain>
        <tissue evidence="1">Leaves</tissue>
    </source>
</reference>
<proteinExistence type="predicted"/>
<evidence type="ECO:0000313" key="2">
    <source>
        <dbReference type="Proteomes" id="UP000289738"/>
    </source>
</evidence>
<evidence type="ECO:0000313" key="1">
    <source>
        <dbReference type="EMBL" id="RYR48208.1"/>
    </source>
</evidence>
<name>A0A445CB99_ARAHY</name>